<feature type="compositionally biased region" description="Low complexity" evidence="1">
    <location>
        <begin position="70"/>
        <end position="82"/>
    </location>
</feature>
<evidence type="ECO:0000256" key="1">
    <source>
        <dbReference type="SAM" id="MobiDB-lite"/>
    </source>
</evidence>
<feature type="non-terminal residue" evidence="2">
    <location>
        <position position="1"/>
    </location>
</feature>
<evidence type="ECO:0000313" key="2">
    <source>
        <dbReference type="EMBL" id="CAE8665460.1"/>
    </source>
</evidence>
<name>A0A813IXW2_POLGL</name>
<sequence>AASRAACCCWGSWRWWGTRPPRCPPASSPSSRRWPPGPSRWARLPSACRCGPTQLLLWGSSASARRRWRSGPWSSSCSTWGQ</sequence>
<proteinExistence type="predicted"/>
<accession>A0A813IXW2</accession>
<feature type="compositionally biased region" description="Low complexity" evidence="1">
    <location>
        <begin position="28"/>
        <end position="38"/>
    </location>
</feature>
<evidence type="ECO:0000313" key="3">
    <source>
        <dbReference type="Proteomes" id="UP000626109"/>
    </source>
</evidence>
<feature type="region of interest" description="Disordered" evidence="1">
    <location>
        <begin position="63"/>
        <end position="82"/>
    </location>
</feature>
<dbReference type="Proteomes" id="UP000626109">
    <property type="component" value="Unassembled WGS sequence"/>
</dbReference>
<organism evidence="2 3">
    <name type="scientific">Polarella glacialis</name>
    <name type="common">Dinoflagellate</name>
    <dbReference type="NCBI Taxonomy" id="89957"/>
    <lineage>
        <taxon>Eukaryota</taxon>
        <taxon>Sar</taxon>
        <taxon>Alveolata</taxon>
        <taxon>Dinophyceae</taxon>
        <taxon>Suessiales</taxon>
        <taxon>Suessiaceae</taxon>
        <taxon>Polarella</taxon>
    </lineage>
</organism>
<dbReference type="EMBL" id="CAJNNW010019939">
    <property type="protein sequence ID" value="CAE8665460.1"/>
    <property type="molecule type" value="Genomic_DNA"/>
</dbReference>
<feature type="region of interest" description="Disordered" evidence="1">
    <location>
        <begin position="19"/>
        <end position="38"/>
    </location>
</feature>
<comment type="caution">
    <text evidence="2">The sequence shown here is derived from an EMBL/GenBank/DDBJ whole genome shotgun (WGS) entry which is preliminary data.</text>
</comment>
<protein>
    <submittedName>
        <fullName evidence="2">Uncharacterized protein</fullName>
    </submittedName>
</protein>
<feature type="non-terminal residue" evidence="2">
    <location>
        <position position="82"/>
    </location>
</feature>
<gene>
    <name evidence="2" type="ORF">PGLA2088_LOCUS15928</name>
</gene>
<reference evidence="2" key="1">
    <citation type="submission" date="2021-02" db="EMBL/GenBank/DDBJ databases">
        <authorList>
            <person name="Dougan E. K."/>
            <person name="Rhodes N."/>
            <person name="Thang M."/>
            <person name="Chan C."/>
        </authorList>
    </citation>
    <scope>NUCLEOTIDE SEQUENCE</scope>
</reference>
<dbReference type="AlphaFoldDB" id="A0A813IXW2"/>